<dbReference type="PROSITE" id="PS51257">
    <property type="entry name" value="PROKAR_LIPOPROTEIN"/>
    <property type="match status" value="1"/>
</dbReference>
<proteinExistence type="predicted"/>
<reference evidence="1 2" key="1">
    <citation type="journal article" date="2014" name="Genome Announc.">
        <title>Draft Genome Sequence of Cytophaga fermentans JCM 21142T, a Facultative Anaerobe Isolated from Marine Mud.</title>
        <authorList>
            <person name="Starns D."/>
            <person name="Oshima K."/>
            <person name="Suda W."/>
            <person name="Iino T."/>
            <person name="Yuki M."/>
            <person name="Inoue J."/>
            <person name="Kitamura K."/>
            <person name="Iida T."/>
            <person name="Darby A."/>
            <person name="Hattori M."/>
            <person name="Ohkuma M."/>
        </authorList>
    </citation>
    <scope>NUCLEOTIDE SEQUENCE [LARGE SCALE GENOMIC DNA]</scope>
    <source>
        <strain evidence="1 2">JCM 21142</strain>
    </source>
</reference>
<sequence length="234" mass="26828">MQKLIYTLCLFCGLASCSNETIKPSLRGELLGFVELIDVYGDEYHDLDSVKVTVGESDFYGVTDENGRFSIKDIEPGTYNIAFQDDGFGFKKIYSIPIIGGDVPYFFNNKITIYEQPKIETKFVSVSREDDIVNVEMVLDTFVYGECSVYWSDSMNVSTSSYIYQSSVNKSFYENSIFFSIDLQKVPYPLMSAQNIYFIVTIKNSYETMSSYNQETEKEEYHSEVTILNPMKVE</sequence>
<dbReference type="RefSeq" id="WP_027471439.1">
    <property type="nucleotide sequence ID" value="NZ_BAMD01000087.1"/>
</dbReference>
<evidence type="ECO:0000313" key="1">
    <source>
        <dbReference type="EMBL" id="GAF05443.1"/>
    </source>
</evidence>
<protein>
    <recommendedName>
        <fullName evidence="3">Carboxypeptidase regulatory-like domain-containing protein</fullName>
    </recommendedName>
</protein>
<accession>W7YD74</accession>
<evidence type="ECO:0008006" key="3">
    <source>
        <dbReference type="Google" id="ProtNLM"/>
    </source>
</evidence>
<comment type="caution">
    <text evidence="1">The sequence shown here is derived from an EMBL/GenBank/DDBJ whole genome shotgun (WGS) entry which is preliminary data.</text>
</comment>
<dbReference type="SUPFAM" id="SSF49452">
    <property type="entry name" value="Starch-binding domain-like"/>
    <property type="match status" value="1"/>
</dbReference>
<dbReference type="STRING" id="869213.GCA_000517085_01668"/>
<name>W7YD74_9BACT</name>
<dbReference type="EMBL" id="BAMD01000087">
    <property type="protein sequence ID" value="GAF05443.1"/>
    <property type="molecule type" value="Genomic_DNA"/>
</dbReference>
<dbReference type="GO" id="GO:0030246">
    <property type="term" value="F:carbohydrate binding"/>
    <property type="evidence" value="ECO:0007669"/>
    <property type="project" value="InterPro"/>
</dbReference>
<organism evidence="1 2">
    <name type="scientific">Saccharicrinis fermentans DSM 9555 = JCM 21142</name>
    <dbReference type="NCBI Taxonomy" id="869213"/>
    <lineage>
        <taxon>Bacteria</taxon>
        <taxon>Pseudomonadati</taxon>
        <taxon>Bacteroidota</taxon>
        <taxon>Bacteroidia</taxon>
        <taxon>Marinilabiliales</taxon>
        <taxon>Marinilabiliaceae</taxon>
        <taxon>Saccharicrinis</taxon>
    </lineage>
</organism>
<dbReference type="AlphaFoldDB" id="W7YD74"/>
<dbReference type="Gene3D" id="2.60.40.1120">
    <property type="entry name" value="Carboxypeptidase-like, regulatory domain"/>
    <property type="match status" value="1"/>
</dbReference>
<keyword evidence="2" id="KW-1185">Reference proteome</keyword>
<dbReference type="InterPro" id="IPR013784">
    <property type="entry name" value="Carb-bd-like_fold"/>
</dbReference>
<dbReference type="Proteomes" id="UP000019402">
    <property type="component" value="Unassembled WGS sequence"/>
</dbReference>
<evidence type="ECO:0000313" key="2">
    <source>
        <dbReference type="Proteomes" id="UP000019402"/>
    </source>
</evidence>
<dbReference type="OrthoDB" id="1068009at2"/>
<gene>
    <name evidence="1" type="ORF">JCM21142_104178</name>
</gene>